<evidence type="ECO:0000256" key="2">
    <source>
        <dbReference type="ARBA" id="ARBA00022692"/>
    </source>
</evidence>
<feature type="transmembrane region" description="Helical" evidence="5">
    <location>
        <begin position="321"/>
        <end position="339"/>
    </location>
</feature>
<feature type="transmembrane region" description="Helical" evidence="5">
    <location>
        <begin position="213"/>
        <end position="231"/>
    </location>
</feature>
<organism evidence="7">
    <name type="scientific">marine metagenome</name>
    <dbReference type="NCBI Taxonomy" id="408172"/>
    <lineage>
        <taxon>unclassified sequences</taxon>
        <taxon>metagenomes</taxon>
        <taxon>ecological metagenomes</taxon>
    </lineage>
</organism>
<dbReference type="InterPro" id="IPR036640">
    <property type="entry name" value="ABC1_TM_sf"/>
</dbReference>
<dbReference type="PANTHER" id="PTHR43394:SF1">
    <property type="entry name" value="ATP-BINDING CASSETTE SUB-FAMILY B MEMBER 10, MITOCHONDRIAL"/>
    <property type="match status" value="1"/>
</dbReference>
<evidence type="ECO:0000256" key="4">
    <source>
        <dbReference type="ARBA" id="ARBA00023136"/>
    </source>
</evidence>
<dbReference type="GO" id="GO:0016020">
    <property type="term" value="C:membrane"/>
    <property type="evidence" value="ECO:0007669"/>
    <property type="project" value="UniProtKB-SubCell"/>
</dbReference>
<dbReference type="InterPro" id="IPR039421">
    <property type="entry name" value="Type_1_exporter"/>
</dbReference>
<dbReference type="SUPFAM" id="SSF90123">
    <property type="entry name" value="ABC transporter transmembrane region"/>
    <property type="match status" value="1"/>
</dbReference>
<dbReference type="Pfam" id="PF00664">
    <property type="entry name" value="ABC_membrane"/>
    <property type="match status" value="1"/>
</dbReference>
<keyword evidence="3 5" id="KW-1133">Transmembrane helix</keyword>
<evidence type="ECO:0000256" key="1">
    <source>
        <dbReference type="ARBA" id="ARBA00004141"/>
    </source>
</evidence>
<name>A0A382FVD8_9ZZZZ</name>
<dbReference type="Gene3D" id="1.20.1560.10">
    <property type="entry name" value="ABC transporter type 1, transmembrane domain"/>
    <property type="match status" value="1"/>
</dbReference>
<dbReference type="AlphaFoldDB" id="A0A382FVD8"/>
<dbReference type="GO" id="GO:0015421">
    <property type="term" value="F:ABC-type oligopeptide transporter activity"/>
    <property type="evidence" value="ECO:0007669"/>
    <property type="project" value="TreeGrafter"/>
</dbReference>
<gene>
    <name evidence="7" type="ORF">METZ01_LOCUS219369</name>
</gene>
<protein>
    <recommendedName>
        <fullName evidence="6">ABC transmembrane type-1 domain-containing protein</fullName>
    </recommendedName>
</protein>
<feature type="transmembrane region" description="Helical" evidence="5">
    <location>
        <begin position="295"/>
        <end position="315"/>
    </location>
</feature>
<feature type="domain" description="ABC transmembrane type-1" evidence="6">
    <location>
        <begin position="171"/>
        <end position="397"/>
    </location>
</feature>
<dbReference type="PANTHER" id="PTHR43394">
    <property type="entry name" value="ATP-DEPENDENT PERMEASE MDL1, MITOCHONDRIAL"/>
    <property type="match status" value="1"/>
</dbReference>
<keyword evidence="4 5" id="KW-0472">Membrane</keyword>
<accession>A0A382FVD8</accession>
<evidence type="ECO:0000259" key="6">
    <source>
        <dbReference type="PROSITE" id="PS50929"/>
    </source>
</evidence>
<feature type="non-terminal residue" evidence="7">
    <location>
        <position position="397"/>
    </location>
</feature>
<dbReference type="EMBL" id="UINC01051862">
    <property type="protein sequence ID" value="SVB66515.1"/>
    <property type="molecule type" value="Genomic_DNA"/>
</dbReference>
<comment type="subcellular location">
    <subcellularLocation>
        <location evidence="1">Membrane</location>
        <topology evidence="1">Multi-pass membrane protein</topology>
    </subcellularLocation>
</comment>
<sequence>MFTEKMPAKLVNMCRDTLRDGETVHISAVTDLSEEMQYEECWLVVTDQRVIRFSPMSTDVTSTIDLKDIRSAAVEDMVGAGSLYVDVDGEMVGVINYTPTERTKFVEIAKGIDLLAKEEPLAMSAHIDRTRCDSCGMLLPESNGLCPNCTDKLAMIKRILKYLMPFKGMAILMVSMSFVMTLAELGPPWIMKMILDDVVGSDSLVPQGERLPLLYMLVVAFLGVRLVSYILEVLRGRVSYWLAGQITIAVRDDLYRNLTRLGMKFYNKRKVGTLISRVTNDAESMEQFLLDGMPYMLSNALMIIGILCFLFYMSWKLTLCVLIPVPFLIFGGTIFWDRLRRAFRMKYYRWGRLVGLTSEVLSSVRVMKAFAQEKREMRRFDRRNEEVFRGDFDSERQ</sequence>
<dbReference type="PROSITE" id="PS50929">
    <property type="entry name" value="ABC_TM1F"/>
    <property type="match status" value="1"/>
</dbReference>
<dbReference type="GO" id="GO:0005524">
    <property type="term" value="F:ATP binding"/>
    <property type="evidence" value="ECO:0007669"/>
    <property type="project" value="InterPro"/>
</dbReference>
<proteinExistence type="predicted"/>
<evidence type="ECO:0000313" key="7">
    <source>
        <dbReference type="EMBL" id="SVB66515.1"/>
    </source>
</evidence>
<evidence type="ECO:0000256" key="5">
    <source>
        <dbReference type="SAM" id="Phobius"/>
    </source>
</evidence>
<evidence type="ECO:0000256" key="3">
    <source>
        <dbReference type="ARBA" id="ARBA00022989"/>
    </source>
</evidence>
<reference evidence="7" key="1">
    <citation type="submission" date="2018-05" db="EMBL/GenBank/DDBJ databases">
        <authorList>
            <person name="Lanie J.A."/>
            <person name="Ng W.-L."/>
            <person name="Kazmierczak K.M."/>
            <person name="Andrzejewski T.M."/>
            <person name="Davidsen T.M."/>
            <person name="Wayne K.J."/>
            <person name="Tettelin H."/>
            <person name="Glass J.I."/>
            <person name="Rusch D."/>
            <person name="Podicherti R."/>
            <person name="Tsui H.-C.T."/>
            <person name="Winkler M.E."/>
        </authorList>
    </citation>
    <scope>NUCLEOTIDE SEQUENCE</scope>
</reference>
<dbReference type="InterPro" id="IPR011527">
    <property type="entry name" value="ABC1_TM_dom"/>
</dbReference>
<keyword evidence="2 5" id="KW-0812">Transmembrane</keyword>
<feature type="transmembrane region" description="Helical" evidence="5">
    <location>
        <begin position="162"/>
        <end position="183"/>
    </location>
</feature>